<keyword evidence="2" id="KW-0560">Oxidoreductase</keyword>
<evidence type="ECO:0000313" key="3">
    <source>
        <dbReference type="Proteomes" id="UP001597419"/>
    </source>
</evidence>
<dbReference type="EMBL" id="JBHUKU010000005">
    <property type="protein sequence ID" value="MFD2459111.1"/>
    <property type="molecule type" value="Genomic_DNA"/>
</dbReference>
<dbReference type="SUPFAM" id="SSF51905">
    <property type="entry name" value="FAD/NAD(P)-binding domain"/>
    <property type="match status" value="1"/>
</dbReference>
<dbReference type="Proteomes" id="UP001597419">
    <property type="component" value="Unassembled WGS sequence"/>
</dbReference>
<dbReference type="InterPro" id="IPR041654">
    <property type="entry name" value="StyA_sbd"/>
</dbReference>
<dbReference type="GO" id="GO:0004497">
    <property type="term" value="F:monooxygenase activity"/>
    <property type="evidence" value="ECO:0007669"/>
    <property type="project" value="UniProtKB-KW"/>
</dbReference>
<dbReference type="Pfam" id="PF17885">
    <property type="entry name" value="Smoa_sbd"/>
    <property type="match status" value="1"/>
</dbReference>
<name>A0ABW5GC72_9PSEU</name>
<evidence type="ECO:0000259" key="1">
    <source>
        <dbReference type="Pfam" id="PF17885"/>
    </source>
</evidence>
<protein>
    <submittedName>
        <fullName evidence="2">Styrene monooxygenase/indole monooxygenase family protein</fullName>
    </submittedName>
</protein>
<organism evidence="2 3">
    <name type="scientific">Amycolatopsis samaneae</name>
    <dbReference type="NCBI Taxonomy" id="664691"/>
    <lineage>
        <taxon>Bacteria</taxon>
        <taxon>Bacillati</taxon>
        <taxon>Actinomycetota</taxon>
        <taxon>Actinomycetes</taxon>
        <taxon>Pseudonocardiales</taxon>
        <taxon>Pseudonocardiaceae</taxon>
        <taxon>Amycolatopsis</taxon>
    </lineage>
</organism>
<dbReference type="PRINTS" id="PR00420">
    <property type="entry name" value="RNGMNOXGNASE"/>
</dbReference>
<dbReference type="Gene3D" id="3.50.50.60">
    <property type="entry name" value="FAD/NAD(P)-binding domain"/>
    <property type="match status" value="2"/>
</dbReference>
<comment type="caution">
    <text evidence="2">The sequence shown here is derived from an EMBL/GenBank/DDBJ whole genome shotgun (WGS) entry which is preliminary data.</text>
</comment>
<gene>
    <name evidence="2" type="ORF">ACFSYJ_10875</name>
</gene>
<feature type="domain" description="Styrene monooxygenase StyA putative substrate binding" evidence="1">
    <location>
        <begin position="153"/>
        <end position="253"/>
    </location>
</feature>
<dbReference type="RefSeq" id="WP_345406152.1">
    <property type="nucleotide sequence ID" value="NZ_BAABHG010000019.1"/>
</dbReference>
<proteinExistence type="predicted"/>
<evidence type="ECO:0000313" key="2">
    <source>
        <dbReference type="EMBL" id="MFD2459111.1"/>
    </source>
</evidence>
<keyword evidence="3" id="KW-1185">Reference proteome</keyword>
<accession>A0ABW5GC72</accession>
<reference evidence="3" key="1">
    <citation type="journal article" date="2019" name="Int. J. Syst. Evol. Microbiol.">
        <title>The Global Catalogue of Microorganisms (GCM) 10K type strain sequencing project: providing services to taxonomists for standard genome sequencing and annotation.</title>
        <authorList>
            <consortium name="The Broad Institute Genomics Platform"/>
            <consortium name="The Broad Institute Genome Sequencing Center for Infectious Disease"/>
            <person name="Wu L."/>
            <person name="Ma J."/>
        </authorList>
    </citation>
    <scope>NUCLEOTIDE SEQUENCE [LARGE SCALE GENOMIC DNA]</scope>
    <source>
        <strain evidence="3">CGMCC 4.7643</strain>
    </source>
</reference>
<dbReference type="InterPro" id="IPR036188">
    <property type="entry name" value="FAD/NAD-bd_sf"/>
</dbReference>
<sequence length="416" mass="45274">MRRIVVIGAGQAGLVLGIGLRRHGYEVTIVTERTAADLRGGRLISNQSLFHQALTRERELGINFWDAHAPEIGEVALAVSPEPGTGDPGIVWRAPLDHPGQSVDQRVKVSDWMAEFVRRGGEIRLRKVSPDDLDAYAAEFDLVLVAAGRGPQFDALFPREADFSPYAEPQRTIGVLYVEPTGDEPLAAPGIRVGLAPEGEFFGLPVWSVGGPVYGAGFFAVRGGPLDCWDGVDDVEQHLALARDLLRTYFPHYAGILDESRPSGPLDMLHGAVQPVVRNPVGTLPSGAKVLAMGDTAVTNDPVAGQGANLAAHAAHTYEEAILAQEDRPFDEEFMRRAFARYWERARHSTRFTNDLLAPGPPPDHFVETLDAAQRLPEVAHRFAHLFENTADYTAWLTDPGTARAYLRAAEARAAS</sequence>
<keyword evidence="2" id="KW-0503">Monooxygenase</keyword>
<dbReference type="Gene3D" id="3.30.9.40">
    <property type="match status" value="1"/>
</dbReference>